<keyword evidence="2" id="KW-1185">Reference proteome</keyword>
<evidence type="ECO:0000313" key="1">
    <source>
        <dbReference type="EMBL" id="CAI9715825.1"/>
    </source>
</evidence>
<protein>
    <submittedName>
        <fullName evidence="1">Uncharacterized protein</fullName>
    </submittedName>
</protein>
<dbReference type="AlphaFoldDB" id="A0AA36AGP1"/>
<name>A0AA36AGP1_OCTVU</name>
<evidence type="ECO:0000313" key="2">
    <source>
        <dbReference type="Proteomes" id="UP001162480"/>
    </source>
</evidence>
<gene>
    <name evidence="1" type="ORF">OCTVUL_1B006094</name>
</gene>
<dbReference type="Proteomes" id="UP001162480">
    <property type="component" value="Chromosome 1"/>
</dbReference>
<accession>A0AA36AGP1</accession>
<dbReference type="EMBL" id="OX597814">
    <property type="protein sequence ID" value="CAI9715825.1"/>
    <property type="molecule type" value="Genomic_DNA"/>
</dbReference>
<organism evidence="1 2">
    <name type="scientific">Octopus vulgaris</name>
    <name type="common">Common octopus</name>
    <dbReference type="NCBI Taxonomy" id="6645"/>
    <lineage>
        <taxon>Eukaryota</taxon>
        <taxon>Metazoa</taxon>
        <taxon>Spiralia</taxon>
        <taxon>Lophotrochozoa</taxon>
        <taxon>Mollusca</taxon>
        <taxon>Cephalopoda</taxon>
        <taxon>Coleoidea</taxon>
        <taxon>Octopodiformes</taxon>
        <taxon>Octopoda</taxon>
        <taxon>Incirrata</taxon>
        <taxon>Octopodidae</taxon>
        <taxon>Octopus</taxon>
    </lineage>
</organism>
<sequence>MHEWNTISTVWWTGQKKVMEPGVRNQSNAIHTVLFITIFEYFSIFRQNRKEDIHNSEEKILEYSHISSGKFHCHYESVSFKLASYLNKISQKRISQEKLQIVNKTRVVRSLKMGIITSSGDEKSKS</sequence>
<proteinExistence type="predicted"/>
<reference evidence="1" key="1">
    <citation type="submission" date="2023-08" db="EMBL/GenBank/DDBJ databases">
        <authorList>
            <person name="Alioto T."/>
            <person name="Alioto T."/>
            <person name="Gomez Garrido J."/>
        </authorList>
    </citation>
    <scope>NUCLEOTIDE SEQUENCE</scope>
</reference>